<dbReference type="STRING" id="983966.A0A1E4RY65"/>
<dbReference type="RefSeq" id="XP_020069272.1">
    <property type="nucleotide sequence ID" value="XM_020215551.1"/>
</dbReference>
<reference evidence="12 13" key="1">
    <citation type="journal article" date="2016" name="Proc. Natl. Acad. Sci. U.S.A.">
        <title>Comparative genomics of biotechnologically important yeasts.</title>
        <authorList>
            <person name="Riley R."/>
            <person name="Haridas S."/>
            <person name="Wolfe K.H."/>
            <person name="Lopes M.R."/>
            <person name="Hittinger C.T."/>
            <person name="Goeker M."/>
            <person name="Salamov A.A."/>
            <person name="Wisecaver J.H."/>
            <person name="Long T.M."/>
            <person name="Calvey C.H."/>
            <person name="Aerts A.L."/>
            <person name="Barry K.W."/>
            <person name="Choi C."/>
            <person name="Clum A."/>
            <person name="Coughlan A.Y."/>
            <person name="Deshpande S."/>
            <person name="Douglass A.P."/>
            <person name="Hanson S.J."/>
            <person name="Klenk H.-P."/>
            <person name="LaButti K.M."/>
            <person name="Lapidus A."/>
            <person name="Lindquist E.A."/>
            <person name="Lipzen A.M."/>
            <person name="Meier-Kolthoff J.P."/>
            <person name="Ohm R.A."/>
            <person name="Otillar R.P."/>
            <person name="Pangilinan J.L."/>
            <person name="Peng Y."/>
            <person name="Rokas A."/>
            <person name="Rosa C.A."/>
            <person name="Scheuner C."/>
            <person name="Sibirny A.A."/>
            <person name="Slot J.C."/>
            <person name="Stielow J.B."/>
            <person name="Sun H."/>
            <person name="Kurtzman C.P."/>
            <person name="Blackwell M."/>
            <person name="Grigoriev I.V."/>
            <person name="Jeffries T.W."/>
        </authorList>
    </citation>
    <scope>NUCLEOTIDE SEQUENCE [LARGE SCALE GENOMIC DNA]</scope>
    <source>
        <strain evidence="13">ATCC 18201 / CBS 1600 / BCRC 20928 / JCM 3617 / NBRC 0987 / NRRL Y-1542</strain>
    </source>
</reference>
<accession>A0A1E4RY65</accession>
<comment type="subcellular location">
    <subcellularLocation>
        <location evidence="8">Nucleus</location>
    </subcellularLocation>
</comment>
<dbReference type="Pfam" id="PF00642">
    <property type="entry name" value="zf-CCCH"/>
    <property type="match status" value="1"/>
</dbReference>
<dbReference type="InterPro" id="IPR039971">
    <property type="entry name" value="CWC24-like"/>
</dbReference>
<evidence type="ECO:0000256" key="7">
    <source>
        <dbReference type="PROSITE-ProRule" id="PRU00723"/>
    </source>
</evidence>
<comment type="function">
    <text evidence="1 8">Involved in pre-mRNA splicing.</text>
</comment>
<keyword evidence="8" id="KW-0747">Spliceosome</keyword>
<evidence type="ECO:0000259" key="11">
    <source>
        <dbReference type="PROSITE" id="PS50103"/>
    </source>
</evidence>
<dbReference type="InterPro" id="IPR001841">
    <property type="entry name" value="Znf_RING"/>
</dbReference>
<dbReference type="Gene3D" id="4.10.1000.10">
    <property type="entry name" value="Zinc finger, CCCH-type"/>
    <property type="match status" value="1"/>
</dbReference>
<dbReference type="Gene3D" id="3.30.40.10">
    <property type="entry name" value="Zinc/RING finger domain, C3HC4 (zinc finger)"/>
    <property type="match status" value="1"/>
</dbReference>
<dbReference type="OMA" id="FARDECK"/>
<dbReference type="PROSITE" id="PS50103">
    <property type="entry name" value="ZF_C3H1"/>
    <property type="match status" value="1"/>
</dbReference>
<dbReference type="SMART" id="SM00184">
    <property type="entry name" value="RING"/>
    <property type="match status" value="1"/>
</dbReference>
<proteinExistence type="inferred from homology"/>
<dbReference type="SUPFAM" id="SSF57850">
    <property type="entry name" value="RING/U-box"/>
    <property type="match status" value="1"/>
</dbReference>
<dbReference type="PANTHER" id="PTHR12930">
    <property type="entry name" value="ZINC FINGER PROTEIN 183"/>
    <property type="match status" value="1"/>
</dbReference>
<dbReference type="CDD" id="cd16539">
    <property type="entry name" value="RING-HC_RNF113A_B"/>
    <property type="match status" value="1"/>
</dbReference>
<keyword evidence="5 7" id="KW-0863">Zinc-finger</keyword>
<evidence type="ECO:0000256" key="4">
    <source>
        <dbReference type="ARBA" id="ARBA00022723"/>
    </source>
</evidence>
<dbReference type="Proteomes" id="UP000094389">
    <property type="component" value="Unassembled WGS sequence"/>
</dbReference>
<feature type="compositionally biased region" description="Basic and acidic residues" evidence="9">
    <location>
        <begin position="36"/>
        <end position="47"/>
    </location>
</feature>
<evidence type="ECO:0000256" key="2">
    <source>
        <dbReference type="ARBA" id="ARBA00009161"/>
    </source>
</evidence>
<gene>
    <name evidence="12" type="ORF">CYBJADRAFT_168894</name>
</gene>
<evidence type="ECO:0000259" key="10">
    <source>
        <dbReference type="PROSITE" id="PS50089"/>
    </source>
</evidence>
<name>A0A1E4RY65_CYBJN</name>
<feature type="domain" description="RING-type" evidence="10">
    <location>
        <begin position="193"/>
        <end position="230"/>
    </location>
</feature>
<dbReference type="GO" id="GO:0008270">
    <property type="term" value="F:zinc ion binding"/>
    <property type="evidence" value="ECO:0007669"/>
    <property type="project" value="UniProtKB-KW"/>
</dbReference>
<evidence type="ECO:0000313" key="12">
    <source>
        <dbReference type="EMBL" id="ODV72233.1"/>
    </source>
</evidence>
<keyword evidence="8" id="KW-0238">DNA-binding</keyword>
<dbReference type="InterPro" id="IPR036855">
    <property type="entry name" value="Znf_CCCH_sf"/>
</dbReference>
<feature type="compositionally biased region" description="Basic and acidic residues" evidence="9">
    <location>
        <begin position="75"/>
        <end position="98"/>
    </location>
</feature>
<organism evidence="12 13">
    <name type="scientific">Cyberlindnera jadinii (strain ATCC 18201 / CBS 1600 / BCRC 20928 / JCM 3617 / NBRC 0987 / NRRL Y-1542)</name>
    <name type="common">Torula yeast</name>
    <name type="synonym">Candida utilis</name>
    <dbReference type="NCBI Taxonomy" id="983966"/>
    <lineage>
        <taxon>Eukaryota</taxon>
        <taxon>Fungi</taxon>
        <taxon>Dikarya</taxon>
        <taxon>Ascomycota</taxon>
        <taxon>Saccharomycotina</taxon>
        <taxon>Saccharomycetes</taxon>
        <taxon>Phaffomycetales</taxon>
        <taxon>Phaffomycetaceae</taxon>
        <taxon>Cyberlindnera</taxon>
    </lineage>
</organism>
<dbReference type="GO" id="GO:0003677">
    <property type="term" value="F:DNA binding"/>
    <property type="evidence" value="ECO:0007669"/>
    <property type="project" value="UniProtKB-UniRule"/>
</dbReference>
<evidence type="ECO:0000256" key="9">
    <source>
        <dbReference type="SAM" id="MobiDB-lite"/>
    </source>
</evidence>
<dbReference type="GO" id="GO:0005684">
    <property type="term" value="C:U2-type spliceosomal complex"/>
    <property type="evidence" value="ECO:0007669"/>
    <property type="project" value="TreeGrafter"/>
</dbReference>
<dbReference type="InterPro" id="IPR027370">
    <property type="entry name" value="Znf-RING_euk"/>
</dbReference>
<evidence type="ECO:0000256" key="6">
    <source>
        <dbReference type="ARBA" id="ARBA00022833"/>
    </source>
</evidence>
<dbReference type="InterPro" id="IPR000571">
    <property type="entry name" value="Znf_CCCH"/>
</dbReference>
<protein>
    <recommendedName>
        <fullName evidence="3 8">Pre-mRNA-splicing factor CWC24</fullName>
    </recommendedName>
</protein>
<sequence>MFKKRGLKGNTRSKAVKHDSDSSEEENDLVVRKKTKVEDSHDDDQLKVSKASDTQAPTLTRNEMATKVDLLNQEIIDRERSEKEQPRQEQDHAADDGTYKGQNAYASFLPAKSSKMDKIGPKKASSNIRSTTVFDFARDECKDFKETGFCGYGDSCKFVHARDDFKAGWKLNKDWELLTPKQAKILDTVPFKCPICKQSYKSPIKTKCGHYFCEACFLARCKKTTSCLVCGENTEKVAMPAKDLKTVIDTAN</sequence>
<keyword evidence="8" id="KW-0508">mRNA splicing</keyword>
<keyword evidence="6 7" id="KW-0862">Zinc</keyword>
<comment type="similarity">
    <text evidence="2 8">Belongs to the CWC24 family.</text>
</comment>
<keyword evidence="13" id="KW-1185">Reference proteome</keyword>
<evidence type="ECO:0000256" key="8">
    <source>
        <dbReference type="RuleBase" id="RU367110"/>
    </source>
</evidence>
<dbReference type="SUPFAM" id="SSF90229">
    <property type="entry name" value="CCCH zinc finger"/>
    <property type="match status" value="1"/>
</dbReference>
<evidence type="ECO:0000256" key="1">
    <source>
        <dbReference type="ARBA" id="ARBA00003777"/>
    </source>
</evidence>
<dbReference type="SMART" id="SM00356">
    <property type="entry name" value="ZnF_C3H1"/>
    <property type="match status" value="1"/>
</dbReference>
<dbReference type="PROSITE" id="PS50089">
    <property type="entry name" value="ZF_RING_2"/>
    <property type="match status" value="1"/>
</dbReference>
<dbReference type="PANTHER" id="PTHR12930:SF0">
    <property type="entry name" value="RING FINGER PROTEIN 113B"/>
    <property type="match status" value="1"/>
</dbReference>
<keyword evidence="8" id="KW-0507">mRNA processing</keyword>
<comment type="subunit">
    <text evidence="8">Associated with the spliceosome.</text>
</comment>
<dbReference type="GeneID" id="30989947"/>
<feature type="domain" description="C3H1-type" evidence="11">
    <location>
        <begin position="135"/>
        <end position="163"/>
    </location>
</feature>
<keyword evidence="4 7" id="KW-0479">Metal-binding</keyword>
<dbReference type="Pfam" id="PF13445">
    <property type="entry name" value="zf-RING_UBOX"/>
    <property type="match status" value="1"/>
</dbReference>
<dbReference type="EMBL" id="KV453936">
    <property type="protein sequence ID" value="ODV72233.1"/>
    <property type="molecule type" value="Genomic_DNA"/>
</dbReference>
<dbReference type="GO" id="GO:0006397">
    <property type="term" value="P:mRNA processing"/>
    <property type="evidence" value="ECO:0007669"/>
    <property type="project" value="UniProtKB-KW"/>
</dbReference>
<dbReference type="GO" id="GO:0034247">
    <property type="term" value="P:snoRNA splicing"/>
    <property type="evidence" value="ECO:0007669"/>
    <property type="project" value="TreeGrafter"/>
</dbReference>
<keyword evidence="8" id="KW-0539">Nucleus</keyword>
<evidence type="ECO:0000256" key="3">
    <source>
        <dbReference type="ARBA" id="ARBA00020647"/>
    </source>
</evidence>
<dbReference type="InterPro" id="IPR013083">
    <property type="entry name" value="Znf_RING/FYVE/PHD"/>
</dbReference>
<evidence type="ECO:0000256" key="5">
    <source>
        <dbReference type="ARBA" id="ARBA00022771"/>
    </source>
</evidence>
<feature type="zinc finger region" description="C3H1-type" evidence="7">
    <location>
        <begin position="135"/>
        <end position="163"/>
    </location>
</feature>
<feature type="compositionally biased region" description="Polar residues" evidence="9">
    <location>
        <begin position="51"/>
        <end position="63"/>
    </location>
</feature>
<dbReference type="AlphaFoldDB" id="A0A1E4RY65"/>
<dbReference type="OrthoDB" id="25761at2759"/>
<feature type="region of interest" description="Disordered" evidence="9">
    <location>
        <begin position="1"/>
        <end position="100"/>
    </location>
</feature>
<evidence type="ECO:0000313" key="13">
    <source>
        <dbReference type="Proteomes" id="UP000094389"/>
    </source>
</evidence>